<keyword evidence="1" id="KW-0808">Transferase</keyword>
<dbReference type="PROSITE" id="PS50109">
    <property type="entry name" value="HIS_KIN"/>
    <property type="match status" value="1"/>
</dbReference>
<feature type="compositionally biased region" description="Low complexity" evidence="4">
    <location>
        <begin position="16"/>
        <end position="26"/>
    </location>
</feature>
<dbReference type="PANTHER" id="PTHR24421:SF62">
    <property type="entry name" value="SENSORY TRANSDUCTION HISTIDINE KINASE"/>
    <property type="match status" value="1"/>
</dbReference>
<dbReference type="Gene3D" id="3.30.565.10">
    <property type="entry name" value="Histidine kinase-like ATPase, C-terminal domain"/>
    <property type="match status" value="1"/>
</dbReference>
<evidence type="ECO:0000256" key="2">
    <source>
        <dbReference type="ARBA" id="ARBA00022777"/>
    </source>
</evidence>
<keyword evidence="8" id="KW-1185">Reference proteome</keyword>
<gene>
    <name evidence="7" type="ORF">FM105_07270</name>
</gene>
<dbReference type="EMBL" id="FWFF01000012">
    <property type="protein sequence ID" value="SLM97540.1"/>
    <property type="molecule type" value="Genomic_DNA"/>
</dbReference>
<feature type="transmembrane region" description="Helical" evidence="5">
    <location>
        <begin position="40"/>
        <end position="57"/>
    </location>
</feature>
<accession>A0A1X6XEL7</accession>
<dbReference type="InterPro" id="IPR017205">
    <property type="entry name" value="Sig_transdc_His_kinase_ChrS"/>
</dbReference>
<evidence type="ECO:0000259" key="6">
    <source>
        <dbReference type="PROSITE" id="PS50109"/>
    </source>
</evidence>
<dbReference type="InterPro" id="IPR050482">
    <property type="entry name" value="Sensor_HK_TwoCompSys"/>
</dbReference>
<keyword evidence="2 7" id="KW-0418">Kinase</keyword>
<evidence type="ECO:0000256" key="3">
    <source>
        <dbReference type="ARBA" id="ARBA00023012"/>
    </source>
</evidence>
<protein>
    <submittedName>
        <fullName evidence="7">Hemoglobin-dependent two component system, sensory histidine kinase HrrS</fullName>
    </submittedName>
</protein>
<feature type="transmembrane region" description="Helical" evidence="5">
    <location>
        <begin position="97"/>
        <end position="127"/>
    </location>
</feature>
<keyword evidence="5" id="KW-0472">Membrane</keyword>
<dbReference type="InterPro" id="IPR005467">
    <property type="entry name" value="His_kinase_dom"/>
</dbReference>
<dbReference type="SUPFAM" id="SSF55874">
    <property type="entry name" value="ATPase domain of HSP90 chaperone/DNA topoisomerase II/histidine kinase"/>
    <property type="match status" value="1"/>
</dbReference>
<dbReference type="InterPro" id="IPR036890">
    <property type="entry name" value="HATPase_C_sf"/>
</dbReference>
<feature type="compositionally biased region" description="Polar residues" evidence="4">
    <location>
        <begin position="1"/>
        <end position="15"/>
    </location>
</feature>
<feature type="transmembrane region" description="Helical" evidence="5">
    <location>
        <begin position="165"/>
        <end position="183"/>
    </location>
</feature>
<feature type="domain" description="Histidine kinase" evidence="6">
    <location>
        <begin position="365"/>
        <end position="457"/>
    </location>
</feature>
<dbReference type="Proteomes" id="UP000196581">
    <property type="component" value="Unassembled WGS sequence"/>
</dbReference>
<dbReference type="PANTHER" id="PTHR24421">
    <property type="entry name" value="NITRATE/NITRITE SENSOR PROTEIN NARX-RELATED"/>
    <property type="match status" value="1"/>
</dbReference>
<sequence>MSRTSPAPRSSSVTGATAPTLASAPPSASTLTSTSVAVALQWGLHALVVGLGVLVVVRALSGDAIHPGAAIVLVAAFEAVYLAGAVLARRLARLRHLWVATLAVLWLGTVVLAPDAAFLAFPLFFLCLHLLRGWWGPLSVAAVAVVAIVGLAYHRGLTVGGVTGPLVGAGVAVAIGLGVRTLVREVRARERLVTRLLAAQSQLAETERAAGVEAERTRMAAELHDTVAQNLSSIQLLLSAAERRMGAEAAGLHEIALAKSSAASALTETRAFIRALNSPKLAAATLPDALARVVSETGSEASTAGTVIERHEPSAGTGVSEGTGVSDGTVASVAGTADAPGGAAEFVFRTSGTARALPRPVETTILRIVQGALGNAVTHAHADRVLVTLAYGHQRIAVDIVDDGRGFDPAAVRPSGESDSFGLDVMRARARAVGGALTVDSRPGEGTTVRAVFDVDEEASGER</sequence>
<keyword evidence="3" id="KW-0902">Two-component regulatory system</keyword>
<feature type="region of interest" description="Disordered" evidence="4">
    <location>
        <begin position="1"/>
        <end position="26"/>
    </location>
</feature>
<name>A0A1X6XEL7_9MICO</name>
<dbReference type="Pfam" id="PF02518">
    <property type="entry name" value="HATPase_c"/>
    <property type="match status" value="1"/>
</dbReference>
<organism evidence="7 8">
    <name type="scientific">Brevibacterium yomogidense</name>
    <dbReference type="NCBI Taxonomy" id="946573"/>
    <lineage>
        <taxon>Bacteria</taxon>
        <taxon>Bacillati</taxon>
        <taxon>Actinomycetota</taxon>
        <taxon>Actinomycetes</taxon>
        <taxon>Micrococcales</taxon>
        <taxon>Brevibacteriaceae</taxon>
        <taxon>Brevibacterium</taxon>
    </lineage>
</organism>
<keyword evidence="5" id="KW-0812">Transmembrane</keyword>
<evidence type="ECO:0000313" key="7">
    <source>
        <dbReference type="EMBL" id="SLM97540.1"/>
    </source>
</evidence>
<dbReference type="PIRSF" id="PIRSF037434">
    <property type="entry name" value="STHK_ChrS"/>
    <property type="match status" value="1"/>
</dbReference>
<evidence type="ECO:0000256" key="5">
    <source>
        <dbReference type="SAM" id="Phobius"/>
    </source>
</evidence>
<dbReference type="GO" id="GO:0016020">
    <property type="term" value="C:membrane"/>
    <property type="evidence" value="ECO:0007669"/>
    <property type="project" value="InterPro"/>
</dbReference>
<reference evidence="8" key="1">
    <citation type="submission" date="2017-02" db="EMBL/GenBank/DDBJ databases">
        <authorList>
            <person name="Dridi B."/>
        </authorList>
    </citation>
    <scope>NUCLEOTIDE SEQUENCE [LARGE SCALE GENOMIC DNA]</scope>
    <source>
        <strain evidence="8">B Co 03.10</strain>
    </source>
</reference>
<dbReference type="GO" id="GO:0046983">
    <property type="term" value="F:protein dimerization activity"/>
    <property type="evidence" value="ECO:0007669"/>
    <property type="project" value="InterPro"/>
</dbReference>
<dbReference type="CDD" id="cd16917">
    <property type="entry name" value="HATPase_UhpB-NarQ-NarX-like"/>
    <property type="match status" value="1"/>
</dbReference>
<evidence type="ECO:0000256" key="4">
    <source>
        <dbReference type="SAM" id="MobiDB-lite"/>
    </source>
</evidence>
<keyword evidence="5" id="KW-1133">Transmembrane helix</keyword>
<dbReference type="RefSeq" id="WP_087006748.1">
    <property type="nucleotide sequence ID" value="NZ_FWFF01000012.1"/>
</dbReference>
<dbReference type="InterPro" id="IPR011712">
    <property type="entry name" value="Sig_transdc_His_kin_sub3_dim/P"/>
</dbReference>
<evidence type="ECO:0000313" key="8">
    <source>
        <dbReference type="Proteomes" id="UP000196581"/>
    </source>
</evidence>
<feature type="transmembrane region" description="Helical" evidence="5">
    <location>
        <begin position="134"/>
        <end position="153"/>
    </location>
</feature>
<dbReference type="Gene3D" id="1.20.5.1930">
    <property type="match status" value="1"/>
</dbReference>
<dbReference type="SMART" id="SM00387">
    <property type="entry name" value="HATPase_c"/>
    <property type="match status" value="1"/>
</dbReference>
<dbReference type="GO" id="GO:0000155">
    <property type="term" value="F:phosphorelay sensor kinase activity"/>
    <property type="evidence" value="ECO:0007669"/>
    <property type="project" value="InterPro"/>
</dbReference>
<dbReference type="InterPro" id="IPR003594">
    <property type="entry name" value="HATPase_dom"/>
</dbReference>
<proteinExistence type="predicted"/>
<dbReference type="Pfam" id="PF07730">
    <property type="entry name" value="HisKA_3"/>
    <property type="match status" value="1"/>
</dbReference>
<feature type="transmembrane region" description="Helical" evidence="5">
    <location>
        <begin position="69"/>
        <end position="91"/>
    </location>
</feature>
<evidence type="ECO:0000256" key="1">
    <source>
        <dbReference type="ARBA" id="ARBA00022679"/>
    </source>
</evidence>
<dbReference type="AlphaFoldDB" id="A0A1X6XEL7"/>